<dbReference type="EMBL" id="JOKJ01000012">
    <property type="protein sequence ID" value="KEQ07605.1"/>
    <property type="molecule type" value="Genomic_DNA"/>
</dbReference>
<protein>
    <recommendedName>
        <fullName evidence="2">DUF1206 domain-containing protein</fullName>
    </recommendedName>
</protein>
<comment type="caution">
    <text evidence="3">The sequence shown here is derived from an EMBL/GenBank/DDBJ whole genome shotgun (WGS) entry which is preliminary data.</text>
</comment>
<keyword evidence="1" id="KW-1133">Transmembrane helix</keyword>
<proteinExistence type="predicted"/>
<evidence type="ECO:0000259" key="2">
    <source>
        <dbReference type="Pfam" id="PF06724"/>
    </source>
</evidence>
<feature type="domain" description="DUF1206" evidence="2">
    <location>
        <begin position="96"/>
        <end position="165"/>
    </location>
</feature>
<feature type="transmembrane region" description="Helical" evidence="1">
    <location>
        <begin position="181"/>
        <end position="210"/>
    </location>
</feature>
<dbReference type="AlphaFoldDB" id="A0A922NYF1"/>
<organism evidence="3 4">
    <name type="scientific">Pseudorhizobium pelagicum</name>
    <dbReference type="NCBI Taxonomy" id="1509405"/>
    <lineage>
        <taxon>Bacteria</taxon>
        <taxon>Pseudomonadati</taxon>
        <taxon>Pseudomonadota</taxon>
        <taxon>Alphaproteobacteria</taxon>
        <taxon>Hyphomicrobiales</taxon>
        <taxon>Rhizobiaceae</taxon>
        <taxon>Rhizobium/Agrobacterium group</taxon>
        <taxon>Pseudorhizobium</taxon>
    </lineage>
</organism>
<accession>A0A922NYF1</accession>
<name>A0A922NYF1_9HYPH</name>
<keyword evidence="4" id="KW-1185">Reference proteome</keyword>
<sequence length="273" mass="29344">MLDEVRFEWLARFGYAARGVVYLLVGGIALLSSFSGGQADQESALQMVLRQPLGWIWLGLIGLGLIGFIVWRLVQGILNADGHPGNAKGYLTRAAMIVSAITHVGLASFALRQAFQLSIGGGSGSSQESWTSWLMQQAFGPYLVGAVGLAIIAGGVVQILKGVKRRYLKYVNLSPARHRALDLICVYGLAARGVIFLIIGTFFLYAAWVVDPGQAGSTADAMAWVRQLPFGRILYGFVALGLFAFGAYGLIEARYRTVRAPTLDDAKRAAAMA</sequence>
<dbReference type="OrthoDB" id="5702018at2"/>
<feature type="transmembrane region" description="Helical" evidence="1">
    <location>
        <begin position="230"/>
        <end position="251"/>
    </location>
</feature>
<evidence type="ECO:0000313" key="4">
    <source>
        <dbReference type="Proteomes" id="UP000052167"/>
    </source>
</evidence>
<dbReference type="Proteomes" id="UP000052167">
    <property type="component" value="Unassembled WGS sequence"/>
</dbReference>
<feature type="domain" description="DUF1206" evidence="2">
    <location>
        <begin position="188"/>
        <end position="256"/>
    </location>
</feature>
<dbReference type="Pfam" id="PF06724">
    <property type="entry name" value="DUF1206"/>
    <property type="match status" value="3"/>
</dbReference>
<dbReference type="InterPro" id="IPR009597">
    <property type="entry name" value="DUF1206"/>
</dbReference>
<feature type="domain" description="DUF1206" evidence="2">
    <location>
        <begin position="13"/>
        <end position="77"/>
    </location>
</feature>
<gene>
    <name evidence="3" type="ORF">GV68_04605</name>
</gene>
<keyword evidence="1" id="KW-0472">Membrane</keyword>
<feature type="transmembrane region" description="Helical" evidence="1">
    <location>
        <begin position="95"/>
        <end position="119"/>
    </location>
</feature>
<feature type="transmembrane region" description="Helical" evidence="1">
    <location>
        <begin position="139"/>
        <end position="160"/>
    </location>
</feature>
<feature type="transmembrane region" description="Helical" evidence="1">
    <location>
        <begin position="12"/>
        <end position="34"/>
    </location>
</feature>
<reference evidence="3 4" key="1">
    <citation type="submission" date="2014-06" db="EMBL/GenBank/DDBJ databases">
        <title>Rhizobium pelagicum/R2-400B4.</title>
        <authorList>
            <person name="Kimes N.E."/>
            <person name="Lopez-Perez M."/>
        </authorList>
    </citation>
    <scope>NUCLEOTIDE SEQUENCE [LARGE SCALE GENOMIC DNA]</scope>
    <source>
        <strain evidence="3 4">R2-400B4</strain>
    </source>
</reference>
<keyword evidence="1" id="KW-0812">Transmembrane</keyword>
<feature type="transmembrane region" description="Helical" evidence="1">
    <location>
        <begin position="54"/>
        <end position="74"/>
    </location>
</feature>
<evidence type="ECO:0000256" key="1">
    <source>
        <dbReference type="SAM" id="Phobius"/>
    </source>
</evidence>
<evidence type="ECO:0000313" key="3">
    <source>
        <dbReference type="EMBL" id="KEQ07605.1"/>
    </source>
</evidence>
<dbReference type="RefSeq" id="WP_037167109.1">
    <property type="nucleotide sequence ID" value="NZ_CAJXID010000022.1"/>
</dbReference>